<dbReference type="EMBL" id="CP042305">
    <property type="protein sequence ID" value="QDZ16461.1"/>
    <property type="molecule type" value="Genomic_DNA"/>
</dbReference>
<dbReference type="Proteomes" id="UP000320216">
    <property type="component" value="Chromosome"/>
</dbReference>
<dbReference type="PANTHER" id="PTHR35337">
    <property type="entry name" value="SLR1478 PROTEIN"/>
    <property type="match status" value="1"/>
</dbReference>
<feature type="transmembrane region" description="Helical" evidence="1">
    <location>
        <begin position="208"/>
        <end position="234"/>
    </location>
</feature>
<dbReference type="RefSeq" id="WP_146322465.1">
    <property type="nucleotide sequence ID" value="NZ_CP042305.1"/>
</dbReference>
<dbReference type="Pfam" id="PF01944">
    <property type="entry name" value="SpoIIM"/>
    <property type="match status" value="1"/>
</dbReference>
<feature type="transmembrane region" description="Helical" evidence="1">
    <location>
        <begin position="180"/>
        <end position="202"/>
    </location>
</feature>
<keyword evidence="1" id="KW-0472">Membrane</keyword>
<protein>
    <submittedName>
        <fullName evidence="2">Stage II sporulation protein M</fullName>
    </submittedName>
</protein>
<keyword evidence="1" id="KW-1133">Transmembrane helix</keyword>
<evidence type="ECO:0000313" key="3">
    <source>
        <dbReference type="Proteomes" id="UP000320216"/>
    </source>
</evidence>
<evidence type="ECO:0000313" key="2">
    <source>
        <dbReference type="EMBL" id="QDZ16461.1"/>
    </source>
</evidence>
<reference evidence="2 3" key="1">
    <citation type="submission" date="2019-07" db="EMBL/GenBank/DDBJ databases">
        <title>Full genome sequence of Humibacter sp. WJ7-1.</title>
        <authorList>
            <person name="Im W.-T."/>
        </authorList>
    </citation>
    <scope>NUCLEOTIDE SEQUENCE [LARGE SCALE GENOMIC DNA]</scope>
    <source>
        <strain evidence="2 3">WJ7-1</strain>
    </source>
</reference>
<feature type="transmembrane region" description="Helical" evidence="1">
    <location>
        <begin position="77"/>
        <end position="95"/>
    </location>
</feature>
<organism evidence="2 3">
    <name type="scientific">Humibacter ginsenosidimutans</name>
    <dbReference type="NCBI Taxonomy" id="2599293"/>
    <lineage>
        <taxon>Bacteria</taxon>
        <taxon>Bacillati</taxon>
        <taxon>Actinomycetota</taxon>
        <taxon>Actinomycetes</taxon>
        <taxon>Micrococcales</taxon>
        <taxon>Microbacteriaceae</taxon>
        <taxon>Humibacter</taxon>
    </lineage>
</organism>
<feature type="transmembrane region" description="Helical" evidence="1">
    <location>
        <begin position="101"/>
        <end position="121"/>
    </location>
</feature>
<dbReference type="PANTHER" id="PTHR35337:SF1">
    <property type="entry name" value="SLR1478 PROTEIN"/>
    <property type="match status" value="1"/>
</dbReference>
<accession>A0A5B8M8B5</accession>
<dbReference type="OrthoDB" id="5243448at2"/>
<keyword evidence="3" id="KW-1185">Reference proteome</keyword>
<name>A0A5B8M8B5_9MICO</name>
<dbReference type="KEGG" id="huw:FPZ11_18440"/>
<evidence type="ECO:0000256" key="1">
    <source>
        <dbReference type="SAM" id="Phobius"/>
    </source>
</evidence>
<feature type="transmembrane region" description="Helical" evidence="1">
    <location>
        <begin position="285"/>
        <end position="304"/>
    </location>
</feature>
<dbReference type="InterPro" id="IPR002798">
    <property type="entry name" value="SpoIIM-like"/>
</dbReference>
<sequence length="329" mass="35257">MDADAYAAAHSAEWDRLGTLAARRRLDGESSDELIAAYQSGATQLSDLSSSDGDSAYTDRLATVLARSRQRFTGARSSATSVIARFFAISLPAALYRVRWVTLFVALATVAVASLTAWWLVSDPRALAQVGTEADLKQYLNHDFIDYYSRNPAASFAGQVWTNNAWLAAQSIATGILGVYVPYILLQNAVNVGVAAGIFVHFHRSDVLFSYILPHGMLELTSLFVAAAAGLRIFWAWIAPGPRTRGQALAQEGRALFAIAVGTAISLFCSGLIEGFVTPSPLPVWLKIAIGALALAAFLFYMLVIGRRAALAGETGDLEADAPRRLVAA</sequence>
<proteinExistence type="predicted"/>
<dbReference type="AlphaFoldDB" id="A0A5B8M8B5"/>
<keyword evidence="1" id="KW-0812">Transmembrane</keyword>
<gene>
    <name evidence="2" type="ORF">FPZ11_18440</name>
</gene>
<feature type="transmembrane region" description="Helical" evidence="1">
    <location>
        <begin position="255"/>
        <end position="273"/>
    </location>
</feature>